<dbReference type="AlphaFoldDB" id="A0A9N9B622"/>
<proteinExistence type="predicted"/>
<comment type="caution">
    <text evidence="1">The sequence shown here is derived from an EMBL/GenBank/DDBJ whole genome shotgun (WGS) entry which is preliminary data.</text>
</comment>
<dbReference type="Proteomes" id="UP000789508">
    <property type="component" value="Unassembled WGS sequence"/>
</dbReference>
<gene>
    <name evidence="1" type="ORF">ALEPTO_LOCUS5954</name>
</gene>
<dbReference type="EMBL" id="CAJVPS010001865">
    <property type="protein sequence ID" value="CAG8552690.1"/>
    <property type="molecule type" value="Genomic_DNA"/>
</dbReference>
<accession>A0A9N9B622</accession>
<sequence>MRIIITPSDAAGGEAAGEQTVIASSLISKTIASNQQPTNLDLMYTTTACCGWTMFINIYQPQQAVDVQEQQQWKPKAKNLKFNYVNLSKHNTNESGLLFSNQQRPMNLDLMSTNPHKHFFSTGAPNLAT</sequence>
<protein>
    <submittedName>
        <fullName evidence="1">10884_t:CDS:1</fullName>
    </submittedName>
</protein>
<organism evidence="1 2">
    <name type="scientific">Ambispora leptoticha</name>
    <dbReference type="NCBI Taxonomy" id="144679"/>
    <lineage>
        <taxon>Eukaryota</taxon>
        <taxon>Fungi</taxon>
        <taxon>Fungi incertae sedis</taxon>
        <taxon>Mucoromycota</taxon>
        <taxon>Glomeromycotina</taxon>
        <taxon>Glomeromycetes</taxon>
        <taxon>Archaeosporales</taxon>
        <taxon>Ambisporaceae</taxon>
        <taxon>Ambispora</taxon>
    </lineage>
</organism>
<evidence type="ECO:0000313" key="1">
    <source>
        <dbReference type="EMBL" id="CAG8552690.1"/>
    </source>
</evidence>
<reference evidence="1" key="1">
    <citation type="submission" date="2021-06" db="EMBL/GenBank/DDBJ databases">
        <authorList>
            <person name="Kallberg Y."/>
            <person name="Tangrot J."/>
            <person name="Rosling A."/>
        </authorList>
    </citation>
    <scope>NUCLEOTIDE SEQUENCE</scope>
    <source>
        <strain evidence="1">FL130A</strain>
    </source>
</reference>
<evidence type="ECO:0000313" key="2">
    <source>
        <dbReference type="Proteomes" id="UP000789508"/>
    </source>
</evidence>
<keyword evidence="2" id="KW-1185">Reference proteome</keyword>
<name>A0A9N9B622_9GLOM</name>